<keyword evidence="1" id="KW-0449">Lipoprotein</keyword>
<dbReference type="PROSITE" id="PS51257">
    <property type="entry name" value="PROKAR_LIPOPROTEIN"/>
    <property type="match status" value="1"/>
</dbReference>
<gene>
    <name evidence="1" type="ORF">ISS97_21555</name>
</gene>
<evidence type="ECO:0000313" key="1">
    <source>
        <dbReference type="EMBL" id="MFK2919862.1"/>
    </source>
</evidence>
<name>A0ABW8KD99_9GAMM</name>
<dbReference type="EMBL" id="JADIKD010000012">
    <property type="protein sequence ID" value="MFK2919862.1"/>
    <property type="molecule type" value="Genomic_DNA"/>
</dbReference>
<sequence length="145" mass="15454">MRLLKWLPVAAVLLVSGCGWWPHGKTSKPAPVSQALVRSLTGIVVYDLPQAVPADAVLEVSLSDVSRQDAPARVIAKERIAPVGVSPVDFQLVYDPGDLAQGVDFAVSARLQQGDRLLAISDERVSVLGRSGEQGPVRVRLKAVP</sequence>
<accession>A0ABW8KD99</accession>
<keyword evidence="2" id="KW-1185">Reference proteome</keyword>
<dbReference type="Proteomes" id="UP001620408">
    <property type="component" value="Unassembled WGS sequence"/>
</dbReference>
<comment type="caution">
    <text evidence="1">The sequence shown here is derived from an EMBL/GenBank/DDBJ whole genome shotgun (WGS) entry which is preliminary data.</text>
</comment>
<dbReference type="Pfam" id="PF09619">
    <property type="entry name" value="YscW"/>
    <property type="match status" value="1"/>
</dbReference>
<dbReference type="RefSeq" id="WP_379984114.1">
    <property type="nucleotide sequence ID" value="NZ_JADIKD010000012.1"/>
</dbReference>
<dbReference type="PANTHER" id="PTHR38013">
    <property type="entry name" value="GLYCOPROTEIN/POLYSACCHARIDE METABOLISM"/>
    <property type="match status" value="1"/>
</dbReference>
<proteinExistence type="predicted"/>
<evidence type="ECO:0000313" key="2">
    <source>
        <dbReference type="Proteomes" id="UP001620408"/>
    </source>
</evidence>
<reference evidence="1 2" key="1">
    <citation type="submission" date="2020-10" db="EMBL/GenBank/DDBJ databases">
        <title>Phylogeny of dyella-like bacteria.</title>
        <authorList>
            <person name="Fu J."/>
        </authorList>
    </citation>
    <scope>NUCLEOTIDE SEQUENCE [LARGE SCALE GENOMIC DNA]</scope>
    <source>
        <strain evidence="1 2">BB4</strain>
    </source>
</reference>
<protein>
    <submittedName>
        <fullName evidence="1">YbaY family lipoprotein</fullName>
    </submittedName>
</protein>
<organism evidence="1 2">
    <name type="scientific">Dyella koreensis</name>
    <dbReference type="NCBI Taxonomy" id="311235"/>
    <lineage>
        <taxon>Bacteria</taxon>
        <taxon>Pseudomonadati</taxon>
        <taxon>Pseudomonadota</taxon>
        <taxon>Gammaproteobacteria</taxon>
        <taxon>Lysobacterales</taxon>
        <taxon>Rhodanobacteraceae</taxon>
        <taxon>Dyella</taxon>
    </lineage>
</organism>
<dbReference type="InterPro" id="IPR039366">
    <property type="entry name" value="Pilotin"/>
</dbReference>
<dbReference type="PANTHER" id="PTHR38013:SF1">
    <property type="entry name" value="GLYCOPROTEIN_POLYSACCHARIDE METABOLISM"/>
    <property type="match status" value="1"/>
</dbReference>
<dbReference type="InterPro" id="IPR053196">
    <property type="entry name" value="Lipoprotein_YbaY-like"/>
</dbReference>